<dbReference type="SUPFAM" id="SSF50965">
    <property type="entry name" value="Galactose oxidase, central domain"/>
    <property type="match status" value="1"/>
</dbReference>
<reference evidence="3 4" key="1">
    <citation type="submission" date="2018-08" db="EMBL/GenBank/DDBJ databases">
        <title>Meiothermus luteus KCTC 52599 genome sequencing project.</title>
        <authorList>
            <person name="Da Costa M.S."/>
            <person name="Albuquerque L."/>
            <person name="Raposo P."/>
            <person name="Froufe H.J.C."/>
            <person name="Barroso C.S."/>
            <person name="Egas C."/>
        </authorList>
    </citation>
    <scope>NUCLEOTIDE SEQUENCE [LARGE SCALE GENOMIC DNA]</scope>
    <source>
        <strain evidence="3 4">KCTC 52599</strain>
    </source>
</reference>
<dbReference type="InterPro" id="IPR013783">
    <property type="entry name" value="Ig-like_fold"/>
</dbReference>
<dbReference type="InterPro" id="IPR036116">
    <property type="entry name" value="FN3_sf"/>
</dbReference>
<dbReference type="Gene3D" id="2.130.10.80">
    <property type="entry name" value="Galactose oxidase/kelch, beta-propeller"/>
    <property type="match status" value="1"/>
</dbReference>
<dbReference type="Gene3D" id="2.60.40.10">
    <property type="entry name" value="Immunoglobulins"/>
    <property type="match status" value="2"/>
</dbReference>
<feature type="region of interest" description="Disordered" evidence="1">
    <location>
        <begin position="542"/>
        <end position="566"/>
    </location>
</feature>
<evidence type="ECO:0000256" key="1">
    <source>
        <dbReference type="SAM" id="MobiDB-lite"/>
    </source>
</evidence>
<protein>
    <recommendedName>
        <fullName evidence="2">Fibronectin type-III domain-containing protein</fullName>
    </recommendedName>
</protein>
<dbReference type="SUPFAM" id="SSF81296">
    <property type="entry name" value="E set domains"/>
    <property type="match status" value="1"/>
</dbReference>
<dbReference type="InterPro" id="IPR003961">
    <property type="entry name" value="FN3_dom"/>
</dbReference>
<evidence type="ECO:0000313" key="4">
    <source>
        <dbReference type="Proteomes" id="UP000265800"/>
    </source>
</evidence>
<dbReference type="PROSITE" id="PS51257">
    <property type="entry name" value="PROKAR_LIPOPROTEIN"/>
    <property type="match status" value="1"/>
</dbReference>
<dbReference type="EMBL" id="QWKZ01000050">
    <property type="protein sequence ID" value="RIH85075.1"/>
    <property type="molecule type" value="Genomic_DNA"/>
</dbReference>
<evidence type="ECO:0000313" key="3">
    <source>
        <dbReference type="EMBL" id="RIH85075.1"/>
    </source>
</evidence>
<organism evidence="3 4">
    <name type="scientific">Meiothermus luteus</name>
    <dbReference type="NCBI Taxonomy" id="2026184"/>
    <lineage>
        <taxon>Bacteria</taxon>
        <taxon>Thermotogati</taxon>
        <taxon>Deinococcota</taxon>
        <taxon>Deinococci</taxon>
        <taxon>Thermales</taxon>
        <taxon>Thermaceae</taxon>
        <taxon>Meiothermus</taxon>
    </lineage>
</organism>
<dbReference type="CDD" id="cd02851">
    <property type="entry name" value="E_set_GO_C"/>
    <property type="match status" value="1"/>
</dbReference>
<gene>
    <name evidence="3" type="ORF">Mlute_01670</name>
</gene>
<dbReference type="InterPro" id="IPR037293">
    <property type="entry name" value="Gal_Oxidase_central_sf"/>
</dbReference>
<dbReference type="PANTHER" id="PTHR32208:SF56">
    <property type="entry name" value="GALACTOSE OXIDASE-RELATED"/>
    <property type="match status" value="1"/>
</dbReference>
<dbReference type="AlphaFoldDB" id="A0A399EM95"/>
<dbReference type="PROSITE" id="PS50853">
    <property type="entry name" value="FN3"/>
    <property type="match status" value="1"/>
</dbReference>
<sequence length="810" mass="87773">MKASPLEKQAHRRLGGLGVALALLLAGCPQTPQSSTTPPGNLEPPRSVMAWAVSPYEVRLSWKAPEGLSGPSFEVERKVATANGAFEPVATGLSATQHLDRITSGGKTFIYRVRTRTASGQSDWVESNPVPVPAPCASSPANPPQVGCFGPVVDNWPLVPTYAALLPNGKVVAWYASDDIGRYREMTDVHELDPHNNPPGQEDGTMAVVWDPASGAFEDVSFGNGSQQNGRNVSGQPKGTDLFCAGYTVLEDGRLFTAGGNLGLEWGSPRTNLFDPRTNTWTPGPGPSTPDMWWGRWYPTVTKLPNGEVLITGGTSKPNSQFVEGSADPLCRTPSGRCPEGLRQGKTYSTIAGAPGLDKGVATQNARGTAHNNAFEVYNPDSGTLRMLEATAAEVNSFEHYYPWWHIAPNGLAFLSGAGKQKGLLDWQRGQWTGIWQSYPYPPSGGYSTLPYDAHRIYGSSVMYEPGKVLVIGGGYAADDWSSGELAIFSLNNWENGHTTLHITLAQDANTPPTMRPGPKMRYSRTHLNATLLANGEIFVNGGQQDGGEDTQSIPGYNGREPSGGRPVMQGSLAQEWWPKTVNPATVFNIDLAVYQSEIWKPGENGGTGRFVLGPRAQRPRIYHSVAMLLPDATVWTAGGGGCGQCAGNFETGGLDAGYYGRWYNQPEKINQKNHEIYYPAYLFNQDGSLAPRPIITGLEGLAPGEEYPTLAYNQTFTVRWAHPDPARSIRQVTFIALGTPTHAFNQNQRFLRLEFTQDGYILNVRAPYDGQYGSPNPGGARNIAPPGFYMLFLIDDKGVPSVARIVRIR</sequence>
<dbReference type="PANTHER" id="PTHR32208">
    <property type="entry name" value="SECRETED PROTEIN-RELATED"/>
    <property type="match status" value="1"/>
</dbReference>
<dbReference type="CDD" id="cd00063">
    <property type="entry name" value="FN3"/>
    <property type="match status" value="1"/>
</dbReference>
<dbReference type="RefSeq" id="WP_119360294.1">
    <property type="nucleotide sequence ID" value="NZ_QWKZ01000050.1"/>
</dbReference>
<feature type="domain" description="Fibronectin type-III" evidence="2">
    <location>
        <begin position="44"/>
        <end position="135"/>
    </location>
</feature>
<comment type="caution">
    <text evidence="3">The sequence shown here is derived from an EMBL/GenBank/DDBJ whole genome shotgun (WGS) entry which is preliminary data.</text>
</comment>
<dbReference type="Proteomes" id="UP000265800">
    <property type="component" value="Unassembled WGS sequence"/>
</dbReference>
<dbReference type="InterPro" id="IPR011043">
    <property type="entry name" value="Gal_Oxase/kelch_b-propeller"/>
</dbReference>
<dbReference type="OrthoDB" id="8673369at2"/>
<proteinExistence type="predicted"/>
<name>A0A399EM95_9DEIN</name>
<dbReference type="Pfam" id="PF09118">
    <property type="entry name" value="GO-like_E_set"/>
    <property type="match status" value="1"/>
</dbReference>
<accession>A0A399EM95</accession>
<dbReference type="SUPFAM" id="SSF49265">
    <property type="entry name" value="Fibronectin type III"/>
    <property type="match status" value="1"/>
</dbReference>
<evidence type="ECO:0000259" key="2">
    <source>
        <dbReference type="PROSITE" id="PS50853"/>
    </source>
</evidence>
<dbReference type="InterPro" id="IPR014756">
    <property type="entry name" value="Ig_E-set"/>
</dbReference>
<dbReference type="InterPro" id="IPR015202">
    <property type="entry name" value="GO-like_E_set"/>
</dbReference>
<keyword evidence="4" id="KW-1185">Reference proteome</keyword>